<dbReference type="InterPro" id="IPR029069">
    <property type="entry name" value="HotDog_dom_sf"/>
</dbReference>
<name>G6ED69_9SPHN</name>
<evidence type="ECO:0000259" key="3">
    <source>
        <dbReference type="Pfam" id="PF22622"/>
    </source>
</evidence>
<feature type="domain" description="MaoC-like" evidence="2">
    <location>
        <begin position="162"/>
        <end position="267"/>
    </location>
</feature>
<dbReference type="AlphaFoldDB" id="G6ED69"/>
<gene>
    <name evidence="4" type="ORF">NSU_2290</name>
</gene>
<dbReference type="PANTHER" id="PTHR13078:SF56">
    <property type="entry name" value="PEROXISOMAL MULTIFUNCTIONAL ENZYME TYPE 2"/>
    <property type="match status" value="1"/>
</dbReference>
<dbReference type="KEGG" id="npn:JI59_08645"/>
<dbReference type="PANTHER" id="PTHR13078">
    <property type="entry name" value="PEROXISOMAL MULTIFUNCTIONAL ENZYME TYPE 2-RELATED"/>
    <property type="match status" value="1"/>
</dbReference>
<dbReference type="GO" id="GO:0006635">
    <property type="term" value="P:fatty acid beta-oxidation"/>
    <property type="evidence" value="ECO:0007669"/>
    <property type="project" value="TreeGrafter"/>
</dbReference>
<dbReference type="eggNOG" id="COG2030">
    <property type="taxonomic scope" value="Bacteria"/>
</dbReference>
<dbReference type="Gene3D" id="3.10.129.10">
    <property type="entry name" value="Hotdog Thioesterase"/>
    <property type="match status" value="1"/>
</dbReference>
<dbReference type="GO" id="GO:0003857">
    <property type="term" value="F:(3S)-3-hydroxyacyl-CoA dehydrogenase (NAD+) activity"/>
    <property type="evidence" value="ECO:0007669"/>
    <property type="project" value="TreeGrafter"/>
</dbReference>
<dbReference type="InterPro" id="IPR054357">
    <property type="entry name" value="MFE-2_N"/>
</dbReference>
<evidence type="ECO:0000259" key="2">
    <source>
        <dbReference type="Pfam" id="PF01575"/>
    </source>
</evidence>
<evidence type="ECO:0000313" key="4">
    <source>
        <dbReference type="EMBL" id="EHJ60781.1"/>
    </source>
</evidence>
<sequence length="286" mass="31140">MQFDPARLLSLAPRVTKHAYSKRSTMLYALGVGAGQDPEAGDLRFVYEEGLEALPSMAVVLGYPGFWQKEPEYGIDWKRVLHAEQSVRFYRPLPVEGEVRSEMTIESIFDKGAEKGALLSSLRKIFDAANGDLLASVTQTSFLRGNGGHGGSEGEPPRPHAVPERAPDISVTVQTRPEQALIYRLSGDYNPLHADPAVARDAGLPRPILHGLCTYGIGTRVIVAQLLGNDGGRLKRLDARFTAPVFPGDELVVSIWREGDGRAAYKVEVPARSVTAINNGFVEFAS</sequence>
<feature type="domain" description="Peroxisomal multifunctional enzyme type 2-like N-terminal" evidence="3">
    <location>
        <begin position="19"/>
        <end position="145"/>
    </location>
</feature>
<dbReference type="EMBL" id="AGFM01000031">
    <property type="protein sequence ID" value="EHJ60781.1"/>
    <property type="molecule type" value="Genomic_DNA"/>
</dbReference>
<feature type="compositionally biased region" description="Basic and acidic residues" evidence="1">
    <location>
        <begin position="155"/>
        <end position="167"/>
    </location>
</feature>
<dbReference type="SUPFAM" id="SSF54637">
    <property type="entry name" value="Thioesterase/thiol ester dehydrase-isomerase"/>
    <property type="match status" value="2"/>
</dbReference>
<dbReference type="CDD" id="cd03448">
    <property type="entry name" value="HDE_HSD"/>
    <property type="match status" value="1"/>
</dbReference>
<dbReference type="GO" id="GO:0044594">
    <property type="term" value="F:17-beta-hydroxysteroid dehydrogenase (NAD+) activity"/>
    <property type="evidence" value="ECO:0007669"/>
    <property type="project" value="TreeGrafter"/>
</dbReference>
<dbReference type="Proteomes" id="UP000004030">
    <property type="component" value="Unassembled WGS sequence"/>
</dbReference>
<proteinExistence type="predicted"/>
<dbReference type="RefSeq" id="WP_007013205.1">
    <property type="nucleotide sequence ID" value="NZ_AGFM01000031.1"/>
</dbReference>
<dbReference type="InterPro" id="IPR002539">
    <property type="entry name" value="MaoC-like_dom"/>
</dbReference>
<dbReference type="Pfam" id="PF01575">
    <property type="entry name" value="MaoC_dehydratas"/>
    <property type="match status" value="1"/>
</dbReference>
<comment type="caution">
    <text evidence="4">The sequence shown here is derived from an EMBL/GenBank/DDBJ whole genome shotgun (WGS) entry which is preliminary data.</text>
</comment>
<reference evidence="4 5" key="1">
    <citation type="journal article" date="2012" name="J. Bacteriol.">
        <title>Genome sequence of benzo(a)pyrene-degrading bacterium Novosphingobium pentaromativorans US6-1.</title>
        <authorList>
            <person name="Luo Y.R."/>
            <person name="Kang S.G."/>
            <person name="Kim S.J."/>
            <person name="Kim M.R."/>
            <person name="Li N."/>
            <person name="Lee J.H."/>
            <person name="Kwon K.K."/>
        </authorList>
    </citation>
    <scope>NUCLEOTIDE SEQUENCE [LARGE SCALE GENOMIC DNA]</scope>
    <source>
        <strain evidence="4 5">US6-1</strain>
    </source>
</reference>
<protein>
    <submittedName>
        <fullName evidence="4">3-alpha,7-alpha, 12-alpha-trihydroxy-5-beta-cholest-24-enoyl-CoAhydratase</fullName>
    </submittedName>
</protein>
<dbReference type="STRING" id="1088721.JI59_08645"/>
<evidence type="ECO:0000256" key="1">
    <source>
        <dbReference type="SAM" id="MobiDB-lite"/>
    </source>
</evidence>
<evidence type="ECO:0000313" key="5">
    <source>
        <dbReference type="Proteomes" id="UP000004030"/>
    </source>
</evidence>
<keyword evidence="5" id="KW-1185">Reference proteome</keyword>
<feature type="region of interest" description="Disordered" evidence="1">
    <location>
        <begin position="144"/>
        <end position="167"/>
    </location>
</feature>
<dbReference type="Pfam" id="PF22622">
    <property type="entry name" value="MFE-2_hydrat-2_N"/>
    <property type="match status" value="1"/>
</dbReference>
<organism evidence="4 5">
    <name type="scientific">Novosphingobium pentaromativorans US6-1</name>
    <dbReference type="NCBI Taxonomy" id="1088721"/>
    <lineage>
        <taxon>Bacteria</taxon>
        <taxon>Pseudomonadati</taxon>
        <taxon>Pseudomonadota</taxon>
        <taxon>Alphaproteobacteria</taxon>
        <taxon>Sphingomonadales</taxon>
        <taxon>Sphingomonadaceae</taxon>
        <taxon>Novosphingobium</taxon>
    </lineage>
</organism>
<dbReference type="GO" id="GO:0004300">
    <property type="term" value="F:enoyl-CoA hydratase activity"/>
    <property type="evidence" value="ECO:0007669"/>
    <property type="project" value="TreeGrafter"/>
</dbReference>
<dbReference type="PATRIC" id="fig|1088721.3.peg.2268"/>
<accession>G6ED69</accession>